<evidence type="ECO:0000256" key="8">
    <source>
        <dbReference type="ARBA" id="ARBA00023157"/>
    </source>
</evidence>
<evidence type="ECO:0000256" key="1">
    <source>
        <dbReference type="ARBA" id="ARBA00004141"/>
    </source>
</evidence>
<keyword evidence="8" id="KW-1015">Disulfide bond</keyword>
<dbReference type="CDD" id="cd12916">
    <property type="entry name" value="VKOR_1"/>
    <property type="match status" value="1"/>
</dbReference>
<dbReference type="RefSeq" id="WP_264841716.1">
    <property type="nucleotide sequence ID" value="NZ_AP025628.1"/>
</dbReference>
<evidence type="ECO:0000259" key="11">
    <source>
        <dbReference type="SMART" id="SM00756"/>
    </source>
</evidence>
<dbReference type="EMBL" id="AP025628">
    <property type="protein sequence ID" value="BDG61035.1"/>
    <property type="molecule type" value="Genomic_DNA"/>
</dbReference>
<dbReference type="GO" id="GO:0016491">
    <property type="term" value="F:oxidoreductase activity"/>
    <property type="evidence" value="ECO:0007669"/>
    <property type="project" value="UniProtKB-KW"/>
</dbReference>
<gene>
    <name evidence="12" type="ORF">caldi_21250</name>
</gene>
<feature type="transmembrane region" description="Helical" evidence="10">
    <location>
        <begin position="81"/>
        <end position="103"/>
    </location>
</feature>
<dbReference type="InterPro" id="IPR038354">
    <property type="entry name" value="VKOR_sf"/>
</dbReference>
<keyword evidence="7 10" id="KW-0472">Membrane</keyword>
<dbReference type="Pfam" id="PF07884">
    <property type="entry name" value="VKOR"/>
    <property type="match status" value="1"/>
</dbReference>
<evidence type="ECO:0000256" key="5">
    <source>
        <dbReference type="ARBA" id="ARBA00022989"/>
    </source>
</evidence>
<evidence type="ECO:0000256" key="6">
    <source>
        <dbReference type="ARBA" id="ARBA00023002"/>
    </source>
</evidence>
<evidence type="ECO:0000313" key="13">
    <source>
        <dbReference type="Proteomes" id="UP001163687"/>
    </source>
</evidence>
<evidence type="ECO:0000256" key="9">
    <source>
        <dbReference type="ARBA" id="ARBA00023284"/>
    </source>
</evidence>
<keyword evidence="9" id="KW-0676">Redox-active center</keyword>
<feature type="transmembrane region" description="Helical" evidence="10">
    <location>
        <begin position="51"/>
        <end position="74"/>
    </location>
</feature>
<evidence type="ECO:0000256" key="2">
    <source>
        <dbReference type="ARBA" id="ARBA00006214"/>
    </source>
</evidence>
<evidence type="ECO:0000256" key="4">
    <source>
        <dbReference type="ARBA" id="ARBA00022719"/>
    </source>
</evidence>
<feature type="domain" description="Vitamin K epoxide reductase" evidence="11">
    <location>
        <begin position="1"/>
        <end position="134"/>
    </location>
</feature>
<keyword evidence="5 10" id="KW-1133">Transmembrane helix</keyword>
<dbReference type="InterPro" id="IPR012932">
    <property type="entry name" value="VKOR"/>
</dbReference>
<evidence type="ECO:0000256" key="3">
    <source>
        <dbReference type="ARBA" id="ARBA00022692"/>
    </source>
</evidence>
<name>A0AA35CKM9_9FIRM</name>
<dbReference type="GO" id="GO:0016020">
    <property type="term" value="C:membrane"/>
    <property type="evidence" value="ECO:0007669"/>
    <property type="project" value="UniProtKB-SubCell"/>
</dbReference>
<keyword evidence="13" id="KW-1185">Reference proteome</keyword>
<comment type="similarity">
    <text evidence="2">Belongs to the VKOR family.</text>
</comment>
<dbReference type="PANTHER" id="PTHR34573">
    <property type="entry name" value="VKC DOMAIN-CONTAINING PROTEIN"/>
    <property type="match status" value="1"/>
</dbReference>
<keyword evidence="3 10" id="KW-0812">Transmembrane</keyword>
<dbReference type="InterPro" id="IPR044698">
    <property type="entry name" value="VKOR/LTO1"/>
</dbReference>
<dbReference type="GO" id="GO:0048038">
    <property type="term" value="F:quinone binding"/>
    <property type="evidence" value="ECO:0007669"/>
    <property type="project" value="UniProtKB-KW"/>
</dbReference>
<dbReference type="Proteomes" id="UP001163687">
    <property type="component" value="Chromosome"/>
</dbReference>
<dbReference type="AlphaFoldDB" id="A0AA35CKM9"/>
<feature type="transmembrane region" description="Helical" evidence="10">
    <location>
        <begin position="109"/>
        <end position="136"/>
    </location>
</feature>
<evidence type="ECO:0000313" key="12">
    <source>
        <dbReference type="EMBL" id="BDG61035.1"/>
    </source>
</evidence>
<accession>A0AA35CKM9</accession>
<proteinExistence type="inferred from homology"/>
<organism evidence="12 13">
    <name type="scientific">Caldinitratiruptor microaerophilus</name>
    <dbReference type="NCBI Taxonomy" id="671077"/>
    <lineage>
        <taxon>Bacteria</taxon>
        <taxon>Bacillati</taxon>
        <taxon>Bacillota</taxon>
        <taxon>Clostridia</taxon>
        <taxon>Eubacteriales</taxon>
        <taxon>Symbiobacteriaceae</taxon>
        <taxon>Caldinitratiruptor</taxon>
    </lineage>
</organism>
<dbReference type="KEGG" id="cmic:caldi_21250"/>
<protein>
    <recommendedName>
        <fullName evidence="11">Vitamin K epoxide reductase domain-containing protein</fullName>
    </recommendedName>
</protein>
<sequence length="139" mass="13974">MRVGWAVAATSLAGAAVSGYLLWHKLTGGPVLCLAGGGCRAVNASPWAQLFGIPVAGVGLAVYLALTLLGVLWARSGGAGGWAALGAFGLALGGFLYSAYLTWVEAAVLHAYCSWCLLSAGLMTLDLVLVGGGLLLPGR</sequence>
<keyword evidence="4" id="KW-0874">Quinone</keyword>
<dbReference type="PANTHER" id="PTHR34573:SF1">
    <property type="entry name" value="VITAMIN K EPOXIDE REDUCTASE DOMAIN-CONTAINING PROTEIN"/>
    <property type="match status" value="1"/>
</dbReference>
<comment type="subcellular location">
    <subcellularLocation>
        <location evidence="1">Membrane</location>
        <topology evidence="1">Multi-pass membrane protein</topology>
    </subcellularLocation>
</comment>
<evidence type="ECO:0000256" key="10">
    <source>
        <dbReference type="SAM" id="Phobius"/>
    </source>
</evidence>
<dbReference type="Gene3D" id="1.20.1440.130">
    <property type="entry name" value="VKOR domain"/>
    <property type="match status" value="1"/>
</dbReference>
<keyword evidence="6" id="KW-0560">Oxidoreductase</keyword>
<dbReference type="SMART" id="SM00756">
    <property type="entry name" value="VKc"/>
    <property type="match status" value="1"/>
</dbReference>
<evidence type="ECO:0000256" key="7">
    <source>
        <dbReference type="ARBA" id="ARBA00023136"/>
    </source>
</evidence>
<reference evidence="12" key="1">
    <citation type="submission" date="2022-03" db="EMBL/GenBank/DDBJ databases">
        <title>Complete genome sequence of Caldinitratiruptor microaerophilus.</title>
        <authorList>
            <person name="Mukaiyama R."/>
            <person name="Nishiyama T."/>
            <person name="Ueda K."/>
        </authorList>
    </citation>
    <scope>NUCLEOTIDE SEQUENCE</scope>
    <source>
        <strain evidence="12">JCM 16183</strain>
    </source>
</reference>